<keyword evidence="2" id="KW-1185">Reference proteome</keyword>
<comment type="caution">
    <text evidence="1">The sequence shown here is derived from an EMBL/GenBank/DDBJ whole genome shotgun (WGS) entry which is preliminary data.</text>
</comment>
<dbReference type="Proteomes" id="UP000790709">
    <property type="component" value="Unassembled WGS sequence"/>
</dbReference>
<proteinExistence type="predicted"/>
<sequence length="257" mass="28267">MFSISCHSELYALIISVSGPGSMNSKTLAFSQRHHSLKAVIYTIGSSTRRFFSDTAVSLGNTSLGSIVLLPRVNSVSCGHYPVPEAISHILTPPSPRPPGMATSGFHILIVQLKWRLTRHRTTRGLNSRQHVCLVLRVSGSSLNIYARCEIRWSALRRSQARLTCASSPTGYLFLQALQPVLADRTSGCVLEGGMACDSVFALLVLPRWSRPPRPLRNLRRLPRCGSSARSSLRGTYWGRRQLTFQCISGPPCIGHV</sequence>
<name>A0ACB8BVZ9_9AGAM</name>
<accession>A0ACB8BVZ9</accession>
<dbReference type="EMBL" id="MU266340">
    <property type="protein sequence ID" value="KAH7929569.1"/>
    <property type="molecule type" value="Genomic_DNA"/>
</dbReference>
<evidence type="ECO:0000313" key="2">
    <source>
        <dbReference type="Proteomes" id="UP000790709"/>
    </source>
</evidence>
<protein>
    <submittedName>
        <fullName evidence="1">Uncharacterized protein</fullName>
    </submittedName>
</protein>
<organism evidence="1 2">
    <name type="scientific">Leucogyrophana mollusca</name>
    <dbReference type="NCBI Taxonomy" id="85980"/>
    <lineage>
        <taxon>Eukaryota</taxon>
        <taxon>Fungi</taxon>
        <taxon>Dikarya</taxon>
        <taxon>Basidiomycota</taxon>
        <taxon>Agaricomycotina</taxon>
        <taxon>Agaricomycetes</taxon>
        <taxon>Agaricomycetidae</taxon>
        <taxon>Boletales</taxon>
        <taxon>Boletales incertae sedis</taxon>
        <taxon>Leucogyrophana</taxon>
    </lineage>
</organism>
<reference evidence="1" key="1">
    <citation type="journal article" date="2021" name="New Phytol.">
        <title>Evolutionary innovations through gain and loss of genes in the ectomycorrhizal Boletales.</title>
        <authorList>
            <person name="Wu G."/>
            <person name="Miyauchi S."/>
            <person name="Morin E."/>
            <person name="Kuo A."/>
            <person name="Drula E."/>
            <person name="Varga T."/>
            <person name="Kohler A."/>
            <person name="Feng B."/>
            <person name="Cao Y."/>
            <person name="Lipzen A."/>
            <person name="Daum C."/>
            <person name="Hundley H."/>
            <person name="Pangilinan J."/>
            <person name="Johnson J."/>
            <person name="Barry K."/>
            <person name="LaButti K."/>
            <person name="Ng V."/>
            <person name="Ahrendt S."/>
            <person name="Min B."/>
            <person name="Choi I.G."/>
            <person name="Park H."/>
            <person name="Plett J.M."/>
            <person name="Magnuson J."/>
            <person name="Spatafora J.W."/>
            <person name="Nagy L.G."/>
            <person name="Henrissat B."/>
            <person name="Grigoriev I.V."/>
            <person name="Yang Z.L."/>
            <person name="Xu J."/>
            <person name="Martin F.M."/>
        </authorList>
    </citation>
    <scope>NUCLEOTIDE SEQUENCE</scope>
    <source>
        <strain evidence="1">KUC20120723A-06</strain>
    </source>
</reference>
<gene>
    <name evidence="1" type="ORF">BV22DRAFT_122395</name>
</gene>
<evidence type="ECO:0000313" key="1">
    <source>
        <dbReference type="EMBL" id="KAH7929569.1"/>
    </source>
</evidence>